<gene>
    <name evidence="2" type="ORF">SAMN04488518_111113</name>
</gene>
<dbReference type="Pfam" id="PF09931">
    <property type="entry name" value="Phage_phiJL001_Gp84_N"/>
    <property type="match status" value="1"/>
</dbReference>
<evidence type="ECO:0000313" key="2">
    <source>
        <dbReference type="EMBL" id="SFK91011.1"/>
    </source>
</evidence>
<organism evidence="2 3">
    <name type="scientific">Pseudovibrio ascidiaceicola</name>
    <dbReference type="NCBI Taxonomy" id="285279"/>
    <lineage>
        <taxon>Bacteria</taxon>
        <taxon>Pseudomonadati</taxon>
        <taxon>Pseudomonadota</taxon>
        <taxon>Alphaproteobacteria</taxon>
        <taxon>Hyphomicrobiales</taxon>
        <taxon>Stappiaceae</taxon>
        <taxon>Pseudovibrio</taxon>
    </lineage>
</organism>
<reference evidence="2 3" key="1">
    <citation type="submission" date="2016-10" db="EMBL/GenBank/DDBJ databases">
        <authorList>
            <person name="Varghese N."/>
            <person name="Submissions S."/>
        </authorList>
    </citation>
    <scope>NUCLEOTIDE SEQUENCE [LARGE SCALE GENOMIC DNA]</scope>
    <source>
        <strain evidence="2 3">DSM 16392</strain>
    </source>
</reference>
<dbReference type="Pfam" id="PF09356">
    <property type="entry name" value="Phage_BR0599"/>
    <property type="match status" value="1"/>
</dbReference>
<accession>A0A1I4DGK8</accession>
<evidence type="ECO:0000313" key="3">
    <source>
        <dbReference type="Proteomes" id="UP000199598"/>
    </source>
</evidence>
<dbReference type="InterPro" id="IPR018964">
    <property type="entry name" value="Phage_phiJL001_Gp84_C"/>
</dbReference>
<protein>
    <recommendedName>
        <fullName evidence="1">Bacteriophage phiJL001 Gp84 C-terminal domain-containing protein</fullName>
    </recommendedName>
</protein>
<dbReference type="EMBL" id="FOSK01000011">
    <property type="protein sequence ID" value="SFK91011.1"/>
    <property type="molecule type" value="Genomic_DNA"/>
</dbReference>
<keyword evidence="3" id="KW-1185">Reference proteome</keyword>
<dbReference type="NCBIfam" id="TIGR02218">
    <property type="entry name" value="phg_TIGR02218"/>
    <property type="match status" value="1"/>
</dbReference>
<comment type="caution">
    <text evidence="2">The sequence shown here is derived from an EMBL/GenBank/DDBJ whole genome shotgun (WGS) entry which is preliminary data.</text>
</comment>
<dbReference type="Proteomes" id="UP000199598">
    <property type="component" value="Unassembled WGS sequence"/>
</dbReference>
<feature type="domain" description="Bacteriophage phiJL001 Gp84 C-terminal" evidence="1">
    <location>
        <begin position="193"/>
        <end position="275"/>
    </location>
</feature>
<dbReference type="InterPro" id="IPR011928">
    <property type="entry name" value="Phage_phiJL001_Gp84"/>
</dbReference>
<dbReference type="RefSeq" id="WP_093522068.1">
    <property type="nucleotide sequence ID" value="NZ_FOSK01000011.1"/>
</dbReference>
<evidence type="ECO:0000259" key="1">
    <source>
        <dbReference type="Pfam" id="PF09356"/>
    </source>
</evidence>
<sequence>MFNAALKEHLTGEGTTVAYCWCLTAPSGLSLGFTTHDHSITLLGKSYEPGIGLDGTQAMAQSDFQAGQEEALGFLSSDSLSEKELSAGLWDNAEVEVYLVNWQNPEQHQLLRRGSLGEITRDADVFRAEFRSLAAKLSEPKGRQLSHQCHADLGDAKCGIELNTATYSRQVSIIGKEDGNRLIIQANTDISTNWWSFGKLTFLSGPYANQPLRIASHFIEQGKHKLTLWAPLLLEQTYPVSASVSAGCDKGWGSCQTKFQNTENFRGFPHMPGNDFILAGPESQSAANNGEKLVG</sequence>
<name>A0A1I4DGK8_9HYPH</name>
<proteinExistence type="predicted"/>